<sequence length="224" mass="26978">MLQKSKILFSVSKNMDKYLKEVLGKNIPEKHTQIKNGFQNHMEVITDYCIENYINKSELTEEFIKWLHKILYPVWFRKAVTEKDWSLTIAMTPWEYKTLDNDIDSRINIWEKVNFTKVNETEKEVNKLIQEFNQKINTIKNKNELLKFIVKFSIDFAQIHPFWDGNSRVVSILMDTILIRYSLEPVYINFIKMKNIKEMYSAAEKYRETWDIEEILKVIEKYGE</sequence>
<keyword evidence="7" id="KW-1133">Transmembrane helix</keyword>
<evidence type="ECO:0000259" key="10">
    <source>
        <dbReference type="PROSITE" id="PS51459"/>
    </source>
</evidence>
<keyword evidence="5" id="KW-0802">TPR repeat</keyword>
<accession>K2AVU0</accession>
<dbReference type="Gene3D" id="1.10.3290.10">
    <property type="entry name" value="Fido-like domain"/>
    <property type="match status" value="1"/>
</dbReference>
<proteinExistence type="predicted"/>
<dbReference type="InterPro" id="IPR040198">
    <property type="entry name" value="Fido_containing"/>
</dbReference>
<dbReference type="GO" id="GO:0005524">
    <property type="term" value="F:ATP binding"/>
    <property type="evidence" value="ECO:0007669"/>
    <property type="project" value="UniProtKB-KW"/>
</dbReference>
<evidence type="ECO:0000256" key="9">
    <source>
        <dbReference type="PIRSR" id="PIRSR640198-1"/>
    </source>
</evidence>
<keyword evidence="2" id="KW-0812">Transmembrane</keyword>
<dbReference type="InterPro" id="IPR036597">
    <property type="entry name" value="Fido-like_dom_sf"/>
</dbReference>
<keyword evidence="6" id="KW-0067">ATP-binding</keyword>
<gene>
    <name evidence="11" type="ORF">ACD_49C00088G0001</name>
</gene>
<dbReference type="Pfam" id="PF02661">
    <property type="entry name" value="Fic"/>
    <property type="match status" value="1"/>
</dbReference>
<dbReference type="PROSITE" id="PS51459">
    <property type="entry name" value="FIDO"/>
    <property type="match status" value="1"/>
</dbReference>
<feature type="active site" evidence="9">
    <location>
        <position position="160"/>
    </location>
</feature>
<dbReference type="PANTHER" id="PTHR13504:SF34">
    <property type="entry name" value="PROTEIN ADENYLYLTRANSFERASE FICD"/>
    <property type="match status" value="1"/>
</dbReference>
<dbReference type="EMBL" id="AMFJ01021674">
    <property type="protein sequence ID" value="EKD65771.1"/>
    <property type="molecule type" value="Genomic_DNA"/>
</dbReference>
<keyword evidence="3" id="KW-0677">Repeat</keyword>
<comment type="caution">
    <text evidence="11">The sequence shown here is derived from an EMBL/GenBank/DDBJ whole genome shotgun (WGS) entry which is preliminary data.</text>
</comment>
<keyword evidence="4" id="KW-0547">Nucleotide-binding</keyword>
<evidence type="ECO:0000256" key="6">
    <source>
        <dbReference type="ARBA" id="ARBA00022840"/>
    </source>
</evidence>
<dbReference type="InterPro" id="IPR003812">
    <property type="entry name" value="Fido"/>
</dbReference>
<protein>
    <recommendedName>
        <fullName evidence="10">Fido domain-containing protein</fullName>
    </recommendedName>
</protein>
<evidence type="ECO:0000256" key="8">
    <source>
        <dbReference type="ARBA" id="ARBA00023136"/>
    </source>
</evidence>
<evidence type="ECO:0000256" key="5">
    <source>
        <dbReference type="ARBA" id="ARBA00022803"/>
    </source>
</evidence>
<evidence type="ECO:0000256" key="2">
    <source>
        <dbReference type="ARBA" id="ARBA00022692"/>
    </source>
</evidence>
<dbReference type="AlphaFoldDB" id="K2AVU0"/>
<evidence type="ECO:0000256" key="4">
    <source>
        <dbReference type="ARBA" id="ARBA00022741"/>
    </source>
</evidence>
<organism evidence="11">
    <name type="scientific">uncultured bacterium</name>
    <name type="common">gcode 4</name>
    <dbReference type="NCBI Taxonomy" id="1234023"/>
    <lineage>
        <taxon>Bacteria</taxon>
        <taxon>environmental samples</taxon>
    </lineage>
</organism>
<evidence type="ECO:0000256" key="3">
    <source>
        <dbReference type="ARBA" id="ARBA00022737"/>
    </source>
</evidence>
<comment type="subcellular location">
    <subcellularLocation>
        <location evidence="1">Membrane</location>
        <topology evidence="1">Single-pass membrane protein</topology>
    </subcellularLocation>
</comment>
<reference evidence="11" key="1">
    <citation type="journal article" date="2012" name="Science">
        <title>Fermentation, hydrogen, and sulfur metabolism in multiple uncultivated bacterial phyla.</title>
        <authorList>
            <person name="Wrighton K.C."/>
            <person name="Thomas B.C."/>
            <person name="Sharon I."/>
            <person name="Miller C.S."/>
            <person name="Castelle C.J."/>
            <person name="VerBerkmoes N.C."/>
            <person name="Wilkins M.J."/>
            <person name="Hettich R.L."/>
            <person name="Lipton M.S."/>
            <person name="Williams K.H."/>
            <person name="Long P.E."/>
            <person name="Banfield J.F."/>
        </authorList>
    </citation>
    <scope>NUCLEOTIDE SEQUENCE [LARGE SCALE GENOMIC DNA]</scope>
</reference>
<dbReference type="GO" id="GO:0016020">
    <property type="term" value="C:membrane"/>
    <property type="evidence" value="ECO:0007669"/>
    <property type="project" value="UniProtKB-SubCell"/>
</dbReference>
<name>K2AVU0_9BACT</name>
<evidence type="ECO:0000313" key="11">
    <source>
        <dbReference type="EMBL" id="EKD65771.1"/>
    </source>
</evidence>
<dbReference type="SUPFAM" id="SSF140931">
    <property type="entry name" value="Fic-like"/>
    <property type="match status" value="1"/>
</dbReference>
<evidence type="ECO:0000256" key="7">
    <source>
        <dbReference type="ARBA" id="ARBA00022989"/>
    </source>
</evidence>
<evidence type="ECO:0000256" key="1">
    <source>
        <dbReference type="ARBA" id="ARBA00004167"/>
    </source>
</evidence>
<feature type="domain" description="Fido" evidence="10">
    <location>
        <begin position="59"/>
        <end position="221"/>
    </location>
</feature>
<dbReference type="PANTHER" id="PTHR13504">
    <property type="entry name" value="FIDO DOMAIN-CONTAINING PROTEIN DDB_G0283145"/>
    <property type="match status" value="1"/>
</dbReference>
<keyword evidence="8" id="KW-0472">Membrane</keyword>